<dbReference type="eggNOG" id="COG0574">
    <property type="taxonomic scope" value="Bacteria"/>
</dbReference>
<feature type="domain" description="Carrier" evidence="3">
    <location>
        <begin position="890"/>
        <end position="969"/>
    </location>
</feature>
<dbReference type="eggNOG" id="COG3848">
    <property type="taxonomic scope" value="Bacteria"/>
</dbReference>
<dbReference type="InterPro" id="IPR008279">
    <property type="entry name" value="PEP-util_enz_mobile_dom"/>
</dbReference>
<dbReference type="Pfam" id="PF01326">
    <property type="entry name" value="PPDK_N"/>
    <property type="match status" value="1"/>
</dbReference>
<sequence>MSSALLRSGDVLAAGVDRVGGKAMGLARLESAGARVPHWAVLGVEAFQAHLCQAGLAEQAAELVCAGLRGEASGAAARALQQAICDYPLDPAVGEALRTFLDSAEPLAVRSSATGEDGADHSFAGVYTSYLYRQGLDQVADAIRACWASAFSERALAYRRASGRNDDSVGVGVVVQHMATGDVSGVMFTRNPVTEAADEMLISACWGLGEGVVDGSCNTDEFLVSHEGYEISATIADKDVMVVRADGQGTKQVAVPAGRRDLRCLTPAQTEELARTGLAVASALGSPQDIEWTFRGDELVLLQTRPITTLRSAPLGDWQTVWDNSNIQESFNGVTLPLTFSWASAVYRAIFRETLRLLGVRAKKIRDYEPMLRNMVGLVSGRVYYNINNWYRVLQLAPSFDRKKEDAEKMLGVQNPVEFISDQQLTKREKFRKAQSLLPVAVGWIWRICVRRRSIRNFQRDANAGLLQLRERGENARDLAELLAIAEEALRLFDRWAIPMFNDFFLSIQAGRVRRMIGRSGAANTDETVAGLLAAHEAIESIEPTLQLMRIALQIQRDERWAATLNDAEPLSALEKLCELAPQIGAQLDVFVERYGDRCMGEQKLETISLRQDRSFLAKILRNYIADPDLDPVAFEKSQHARQKKFEEQVLSGLPRFRRWRLGRVLASARDAVRSRESMRFTRTRLIGVGRLLYTKVGQLLHAAGCLDDPRQVFYLSMDEISAFAEGRAVTTRLAELARLRAAEFAEYEDEEPQNQFVTFGSPYTGRRSTPAAPRASSDGQVLRGVGCCPGVVEGQTQVVLSPLDDLNVRGKILVTVRTDPGWGPLFPGLAGLLVERGSTLSHSAVLARELGIPAVVGVPGLMRGITGGERVRLDGGTGTVWRLGGAVAEPEGGHQLDIAALVRELVRARLEITEVDDGVPLLDYGMDSVRAAELVADLEVAFGIEIDDEEAETLVTVRDIVEHIGGASMSGIADL</sequence>
<keyword evidence="2" id="KW-0597">Phosphoprotein</keyword>
<dbReference type="SUPFAM" id="SSF47336">
    <property type="entry name" value="ACP-like"/>
    <property type="match status" value="1"/>
</dbReference>
<dbReference type="Gene3D" id="1.10.1200.10">
    <property type="entry name" value="ACP-like"/>
    <property type="match status" value="1"/>
</dbReference>
<dbReference type="STRING" id="640132.Srot_1346"/>
<keyword evidence="1" id="KW-0596">Phosphopantetheine</keyword>
<dbReference type="PROSITE" id="PS50075">
    <property type="entry name" value="CARRIER"/>
    <property type="match status" value="1"/>
</dbReference>
<keyword evidence="4" id="KW-0418">Kinase</keyword>
<dbReference type="GO" id="GO:0031177">
    <property type="term" value="F:phosphopantetheine binding"/>
    <property type="evidence" value="ECO:0007669"/>
    <property type="project" value="InterPro"/>
</dbReference>
<dbReference type="EMBL" id="CP001958">
    <property type="protein sequence ID" value="ADG97811.1"/>
    <property type="molecule type" value="Genomic_DNA"/>
</dbReference>
<dbReference type="Gene3D" id="3.50.30.10">
    <property type="entry name" value="Phosphohistidine domain"/>
    <property type="match status" value="1"/>
</dbReference>
<evidence type="ECO:0000259" key="3">
    <source>
        <dbReference type="PROSITE" id="PS50075"/>
    </source>
</evidence>
<dbReference type="InterPro" id="IPR036736">
    <property type="entry name" value="ACP-like_sf"/>
</dbReference>
<dbReference type="RefSeq" id="WP_013138265.1">
    <property type="nucleotide sequence ID" value="NC_014168.1"/>
</dbReference>
<dbReference type="Gene3D" id="3.30.470.20">
    <property type="entry name" value="ATP-grasp fold, B domain"/>
    <property type="match status" value="1"/>
</dbReference>
<dbReference type="Gene3D" id="3.30.1490.20">
    <property type="entry name" value="ATP-grasp fold, A domain"/>
    <property type="match status" value="1"/>
</dbReference>
<dbReference type="KEGG" id="srt:Srot_1346"/>
<keyword evidence="4" id="KW-0670">Pyruvate</keyword>
<dbReference type="eggNOG" id="COG0236">
    <property type="taxonomic scope" value="Bacteria"/>
</dbReference>
<keyword evidence="4" id="KW-0808">Transferase</keyword>
<protein>
    <submittedName>
        <fullName evidence="4">Pyruvate phosphate dikinase PEP/pyruvate-binding protein</fullName>
    </submittedName>
</protein>
<dbReference type="PROSITE" id="PS00012">
    <property type="entry name" value="PHOSPHOPANTETHEINE"/>
    <property type="match status" value="1"/>
</dbReference>
<dbReference type="SUPFAM" id="SSF56059">
    <property type="entry name" value="Glutathione synthetase ATP-binding domain-like"/>
    <property type="match status" value="1"/>
</dbReference>
<evidence type="ECO:0000256" key="1">
    <source>
        <dbReference type="ARBA" id="ARBA00022450"/>
    </source>
</evidence>
<evidence type="ECO:0000256" key="2">
    <source>
        <dbReference type="ARBA" id="ARBA00022553"/>
    </source>
</evidence>
<dbReference type="OrthoDB" id="9765468at2"/>
<dbReference type="PANTHER" id="PTHR43615">
    <property type="entry name" value="PHOSPHOENOLPYRUVATE SYNTHASE-RELATED"/>
    <property type="match status" value="1"/>
</dbReference>
<organism evidence="4 5">
    <name type="scientific">Segniliparus rotundus (strain ATCC BAA-972 / CDC 1076 / CIP 108378 / DSM 44985 / JCM 13578)</name>
    <dbReference type="NCBI Taxonomy" id="640132"/>
    <lineage>
        <taxon>Bacteria</taxon>
        <taxon>Bacillati</taxon>
        <taxon>Actinomycetota</taxon>
        <taxon>Actinomycetes</taxon>
        <taxon>Mycobacteriales</taxon>
        <taxon>Segniliparaceae</taxon>
        <taxon>Segniliparus</taxon>
    </lineage>
</organism>
<dbReference type="AlphaFoldDB" id="D6Z781"/>
<dbReference type="InterPro" id="IPR051549">
    <property type="entry name" value="PEP_Utilizing_Enz"/>
</dbReference>
<proteinExistence type="predicted"/>
<gene>
    <name evidence="4" type="ordered locus">Srot_1346</name>
</gene>
<dbReference type="InterPro" id="IPR009081">
    <property type="entry name" value="PP-bd_ACP"/>
</dbReference>
<reference evidence="4 5" key="1">
    <citation type="journal article" date="2010" name="Stand. Genomic Sci.">
        <title>Complete genome sequence of Segniliparus rotundus type strain (CDC 1076).</title>
        <authorList>
            <person name="Sikorski J."/>
            <person name="Lapidus A."/>
            <person name="Copeland A."/>
            <person name="Misra M."/>
            <person name="Glavina Del Rio T."/>
            <person name="Nolan M."/>
            <person name="Lucas S."/>
            <person name="Chen F."/>
            <person name="Tice H."/>
            <person name="Cheng J.F."/>
            <person name="Jando M."/>
            <person name="Schneider S."/>
            <person name="Bruce D."/>
            <person name="Goodwin L."/>
            <person name="Pitluck S."/>
            <person name="Liolios K."/>
            <person name="Mikhailova N."/>
            <person name="Pati A."/>
            <person name="Ivanova N."/>
            <person name="Mavromatis K."/>
            <person name="Chen A."/>
            <person name="Palaniappan K."/>
            <person name="Chertkov O."/>
            <person name="Land M."/>
            <person name="Hauser L."/>
            <person name="Chang Y.J."/>
            <person name="Jeffries C.D."/>
            <person name="Brettin T."/>
            <person name="Detter J.C."/>
            <person name="Han C."/>
            <person name="Rohde M."/>
            <person name="Goker M."/>
            <person name="Bristow J."/>
            <person name="Eisen J.A."/>
            <person name="Markowitz V."/>
            <person name="Hugenholtz P."/>
            <person name="Kyrpides N.C."/>
            <person name="Klenk H.P."/>
        </authorList>
    </citation>
    <scope>NUCLEOTIDE SEQUENCE [LARGE SCALE GENOMIC DNA]</scope>
    <source>
        <strain evidence="5">ATCC BAA-972 / CDC 1076 / CIP 108378 / DSM 44985 / JCM 13578</strain>
    </source>
</reference>
<dbReference type="SUPFAM" id="SSF52009">
    <property type="entry name" value="Phosphohistidine domain"/>
    <property type="match status" value="1"/>
</dbReference>
<name>D6Z781_SEGRD</name>
<dbReference type="NCBIfam" id="NF004881">
    <property type="entry name" value="PRK06241.2-2"/>
    <property type="match status" value="1"/>
</dbReference>
<dbReference type="GO" id="GO:0005524">
    <property type="term" value="F:ATP binding"/>
    <property type="evidence" value="ECO:0007669"/>
    <property type="project" value="InterPro"/>
</dbReference>
<dbReference type="SMART" id="SM00823">
    <property type="entry name" value="PKS_PP"/>
    <property type="match status" value="1"/>
</dbReference>
<accession>D6Z781</accession>
<evidence type="ECO:0000313" key="4">
    <source>
        <dbReference type="EMBL" id="ADG97811.1"/>
    </source>
</evidence>
<keyword evidence="5" id="KW-1185">Reference proteome</keyword>
<dbReference type="PANTHER" id="PTHR43615:SF1">
    <property type="entry name" value="PPDK_N DOMAIN-CONTAINING PROTEIN"/>
    <property type="match status" value="1"/>
</dbReference>
<dbReference type="InterPro" id="IPR002192">
    <property type="entry name" value="PPDK_AMP/ATP-bd"/>
</dbReference>
<dbReference type="InterPro" id="IPR013815">
    <property type="entry name" value="ATP_grasp_subdomain_1"/>
</dbReference>
<dbReference type="InterPro" id="IPR006162">
    <property type="entry name" value="Ppantetheine_attach_site"/>
</dbReference>
<dbReference type="InterPro" id="IPR036637">
    <property type="entry name" value="Phosphohistidine_dom_sf"/>
</dbReference>
<dbReference type="Pfam" id="PF00391">
    <property type="entry name" value="PEP-utilizers"/>
    <property type="match status" value="1"/>
</dbReference>
<dbReference type="InterPro" id="IPR020806">
    <property type="entry name" value="PKS_PP-bd"/>
</dbReference>
<dbReference type="Pfam" id="PF00550">
    <property type="entry name" value="PP-binding"/>
    <property type="match status" value="1"/>
</dbReference>
<dbReference type="Proteomes" id="UP000002247">
    <property type="component" value="Chromosome"/>
</dbReference>
<dbReference type="HOGENOM" id="CLU_005950_0_0_11"/>
<dbReference type="GO" id="GO:0016301">
    <property type="term" value="F:kinase activity"/>
    <property type="evidence" value="ECO:0007669"/>
    <property type="project" value="UniProtKB-KW"/>
</dbReference>
<evidence type="ECO:0000313" key="5">
    <source>
        <dbReference type="Proteomes" id="UP000002247"/>
    </source>
</evidence>